<dbReference type="AlphaFoldDB" id="A0A0C3E400"/>
<dbReference type="PANTHER" id="PTHR11106">
    <property type="entry name" value="GANGLIOSIDE INDUCED DIFFERENTIATION ASSOCIATED PROTEIN 2-RELATED"/>
    <property type="match status" value="1"/>
</dbReference>
<protein>
    <recommendedName>
        <fullName evidence="1">Macro domain-containing protein</fullName>
    </recommendedName>
</protein>
<reference evidence="3" key="2">
    <citation type="submission" date="2015-01" db="EMBL/GenBank/DDBJ databases">
        <title>Evolutionary Origins and Diversification of the Mycorrhizal Mutualists.</title>
        <authorList>
            <consortium name="DOE Joint Genome Institute"/>
            <consortium name="Mycorrhizal Genomics Consortium"/>
            <person name="Kohler A."/>
            <person name="Kuo A."/>
            <person name="Nagy L.G."/>
            <person name="Floudas D."/>
            <person name="Copeland A."/>
            <person name="Barry K.W."/>
            <person name="Cichocki N."/>
            <person name="Veneault-Fourrey C."/>
            <person name="LaButti K."/>
            <person name="Lindquist E.A."/>
            <person name="Lipzen A."/>
            <person name="Lundell T."/>
            <person name="Morin E."/>
            <person name="Murat C."/>
            <person name="Riley R."/>
            <person name="Ohm R."/>
            <person name="Sun H."/>
            <person name="Tunlid A."/>
            <person name="Henrissat B."/>
            <person name="Grigoriev I.V."/>
            <person name="Hibbett D.S."/>
            <person name="Martin F."/>
        </authorList>
    </citation>
    <scope>NUCLEOTIDE SEQUENCE [LARGE SCALE GENOMIC DNA]</scope>
    <source>
        <strain evidence="3">Foug A</strain>
    </source>
</reference>
<proteinExistence type="predicted"/>
<dbReference type="CDD" id="cd02908">
    <property type="entry name" value="Macro_OAADPr_deacetylase"/>
    <property type="match status" value="1"/>
</dbReference>
<gene>
    <name evidence="2" type="ORF">SCLCIDRAFT_1214866</name>
</gene>
<dbReference type="PANTHER" id="PTHR11106:SF27">
    <property type="entry name" value="MACRO DOMAIN-CONTAINING PROTEIN"/>
    <property type="match status" value="1"/>
</dbReference>
<name>A0A0C3E400_9AGAM</name>
<dbReference type="Gene3D" id="3.40.220.10">
    <property type="entry name" value="Leucine Aminopeptidase, subunit E, domain 1"/>
    <property type="match status" value="1"/>
</dbReference>
<evidence type="ECO:0000313" key="3">
    <source>
        <dbReference type="Proteomes" id="UP000053989"/>
    </source>
</evidence>
<dbReference type="InterPro" id="IPR043472">
    <property type="entry name" value="Macro_dom-like"/>
</dbReference>
<organism evidence="2 3">
    <name type="scientific">Scleroderma citrinum Foug A</name>
    <dbReference type="NCBI Taxonomy" id="1036808"/>
    <lineage>
        <taxon>Eukaryota</taxon>
        <taxon>Fungi</taxon>
        <taxon>Dikarya</taxon>
        <taxon>Basidiomycota</taxon>
        <taxon>Agaricomycotina</taxon>
        <taxon>Agaricomycetes</taxon>
        <taxon>Agaricomycetidae</taxon>
        <taxon>Boletales</taxon>
        <taxon>Sclerodermatineae</taxon>
        <taxon>Sclerodermataceae</taxon>
        <taxon>Scleroderma</taxon>
    </lineage>
</organism>
<dbReference type="STRING" id="1036808.A0A0C3E400"/>
<dbReference type="InterPro" id="IPR002589">
    <property type="entry name" value="Macro_dom"/>
</dbReference>
<dbReference type="Pfam" id="PF01661">
    <property type="entry name" value="Macro"/>
    <property type="match status" value="1"/>
</dbReference>
<dbReference type="SMART" id="SM00506">
    <property type="entry name" value="A1pp"/>
    <property type="match status" value="1"/>
</dbReference>
<dbReference type="HOGENOM" id="CLU_046550_3_1_1"/>
<reference evidence="2 3" key="1">
    <citation type="submission" date="2014-04" db="EMBL/GenBank/DDBJ databases">
        <authorList>
            <consortium name="DOE Joint Genome Institute"/>
            <person name="Kuo A."/>
            <person name="Kohler A."/>
            <person name="Nagy L.G."/>
            <person name="Floudas D."/>
            <person name="Copeland A."/>
            <person name="Barry K.W."/>
            <person name="Cichocki N."/>
            <person name="Veneault-Fourrey C."/>
            <person name="LaButti K."/>
            <person name="Lindquist E.A."/>
            <person name="Lipzen A."/>
            <person name="Lundell T."/>
            <person name="Morin E."/>
            <person name="Murat C."/>
            <person name="Sun H."/>
            <person name="Tunlid A."/>
            <person name="Henrissat B."/>
            <person name="Grigoriev I.V."/>
            <person name="Hibbett D.S."/>
            <person name="Martin F."/>
            <person name="Nordberg H.P."/>
            <person name="Cantor M.N."/>
            <person name="Hua S.X."/>
        </authorList>
    </citation>
    <scope>NUCLEOTIDE SEQUENCE [LARGE SCALE GENOMIC DNA]</scope>
    <source>
        <strain evidence="2 3">Foug A</strain>
    </source>
</reference>
<dbReference type="OrthoDB" id="6077599at2759"/>
<keyword evidence="3" id="KW-1185">Reference proteome</keyword>
<evidence type="ECO:0000313" key="2">
    <source>
        <dbReference type="EMBL" id="KIM62756.1"/>
    </source>
</evidence>
<dbReference type="Proteomes" id="UP000053989">
    <property type="component" value="Unassembled WGS sequence"/>
</dbReference>
<dbReference type="EMBL" id="KN822040">
    <property type="protein sequence ID" value="KIM62756.1"/>
    <property type="molecule type" value="Genomic_DNA"/>
</dbReference>
<accession>A0A0C3E400</accession>
<sequence length="218" mass="23658">MPVVLQEIDTIGDLYKKGILRASENPLYPPHAAVLDRVSLYQGDITKVQTDAIVNASNRFLMVGGGVDRAIHTAAGSQLAAACAKLGGCNTGDAKITGGYNLPAKHVIHAVGPVYDEDDVEECTQELASCYRVSLQLAQKNSCETVAFPSISTGIYGYPIRDATRIALNEVRQFVEADNEAKIKRVIFVVFTDVDHSVYKELIPVYFPPVDLVTLSTE</sequence>
<dbReference type="InParanoid" id="A0A0C3E400"/>
<feature type="domain" description="Macro" evidence="1">
    <location>
        <begin position="25"/>
        <end position="207"/>
    </location>
</feature>
<evidence type="ECO:0000259" key="1">
    <source>
        <dbReference type="PROSITE" id="PS51154"/>
    </source>
</evidence>
<dbReference type="SUPFAM" id="SSF52949">
    <property type="entry name" value="Macro domain-like"/>
    <property type="match status" value="1"/>
</dbReference>
<dbReference type="PROSITE" id="PS51154">
    <property type="entry name" value="MACRO"/>
    <property type="match status" value="1"/>
</dbReference>